<gene>
    <name evidence="2" type="ORF">N0V89_009043</name>
</gene>
<proteinExistence type="predicted"/>
<comment type="caution">
    <text evidence="2">The sequence shown here is derived from an EMBL/GenBank/DDBJ whole genome shotgun (WGS) entry which is preliminary data.</text>
</comment>
<dbReference type="Proteomes" id="UP001140513">
    <property type="component" value="Unassembled WGS sequence"/>
</dbReference>
<evidence type="ECO:0000313" key="2">
    <source>
        <dbReference type="EMBL" id="KAJ4350422.1"/>
    </source>
</evidence>
<evidence type="ECO:0000313" key="3">
    <source>
        <dbReference type="Proteomes" id="UP001140513"/>
    </source>
</evidence>
<reference evidence="2" key="1">
    <citation type="submission" date="2022-10" db="EMBL/GenBank/DDBJ databases">
        <title>Tapping the CABI collections for fungal endophytes: first genome assemblies for Collariella, Neodidymelliopsis, Ascochyta clinopodiicola, Didymella pomorum, Didymosphaeria variabile, Neocosmospora piperis and Neocucurbitaria cava.</title>
        <authorList>
            <person name="Hill R."/>
        </authorList>
    </citation>
    <scope>NUCLEOTIDE SEQUENCE</scope>
    <source>
        <strain evidence="2">IMI 356815</strain>
    </source>
</reference>
<organism evidence="2 3">
    <name type="scientific">Didymosphaeria variabile</name>
    <dbReference type="NCBI Taxonomy" id="1932322"/>
    <lineage>
        <taxon>Eukaryota</taxon>
        <taxon>Fungi</taxon>
        <taxon>Dikarya</taxon>
        <taxon>Ascomycota</taxon>
        <taxon>Pezizomycotina</taxon>
        <taxon>Dothideomycetes</taxon>
        <taxon>Pleosporomycetidae</taxon>
        <taxon>Pleosporales</taxon>
        <taxon>Massarineae</taxon>
        <taxon>Didymosphaeriaceae</taxon>
        <taxon>Didymosphaeria</taxon>
    </lineage>
</organism>
<dbReference type="GeneID" id="80912573"/>
<keyword evidence="3" id="KW-1185">Reference proteome</keyword>
<feature type="region of interest" description="Disordered" evidence="1">
    <location>
        <begin position="136"/>
        <end position="165"/>
    </location>
</feature>
<accession>A0A9W9C9V1</accession>
<protein>
    <submittedName>
        <fullName evidence="2">Uncharacterized protein</fullName>
    </submittedName>
</protein>
<evidence type="ECO:0000256" key="1">
    <source>
        <dbReference type="SAM" id="MobiDB-lite"/>
    </source>
</evidence>
<dbReference type="AlphaFoldDB" id="A0A9W9C9V1"/>
<dbReference type="EMBL" id="JAPEUX010000006">
    <property type="protein sequence ID" value="KAJ4350422.1"/>
    <property type="molecule type" value="Genomic_DNA"/>
</dbReference>
<name>A0A9W9C9V1_9PLEO</name>
<feature type="compositionally biased region" description="Basic and acidic residues" evidence="1">
    <location>
        <begin position="138"/>
        <end position="157"/>
    </location>
</feature>
<sequence>MASWAQTTQTSQAKELVQSSEVHPWQKKVVEKCKAKGIDPQSIAEACGKAGVKDLLQNVDHDASTHQQHSKYLGLSFPQYMCLIELQDEKGKNAVERLVKDIMSIPLYYLSKASQDIGTLPNYLVVVKAGRRQKRLRLGREPPEEHARTVDSSKEQKLSVPTPGKLSKLSPVSELQSAQMLGFVGTVKKRILARICDQRCHHYVHKKRFLTHAFNDHKDLLPDMTRTVSCCEEQYYDAKEYLAHIWDTHSDAVNGEAALASRHSSATAANTPSFSGSDAFVTACNAGTASLLHGNKPPGERKEATANPQQSFATTAGAAPFSDLITFPQGNQENNRGVDWIGSLNDGPTVFDSMGNFQPDLLNDLMDRKENDPFL</sequence>
<dbReference type="RefSeq" id="XP_056069352.1">
    <property type="nucleotide sequence ID" value="XM_056217796.1"/>
</dbReference>